<dbReference type="Pfam" id="PF13439">
    <property type="entry name" value="Glyco_transf_4"/>
    <property type="match status" value="1"/>
</dbReference>
<evidence type="ECO:0000256" key="3">
    <source>
        <dbReference type="ARBA" id="ARBA00022679"/>
    </source>
</evidence>
<dbReference type="Pfam" id="PF13692">
    <property type="entry name" value="Glyco_trans_1_4"/>
    <property type="match status" value="1"/>
</dbReference>
<keyword evidence="2" id="KW-0328">Glycosyltransferase</keyword>
<dbReference type="Proteomes" id="UP000811255">
    <property type="component" value="Unassembled WGS sequence"/>
</dbReference>
<protein>
    <submittedName>
        <fullName evidence="5">Glycosyltransferase</fullName>
    </submittedName>
</protein>
<feature type="domain" description="Glycosyltransferase subfamily 4-like N-terminal" evidence="4">
    <location>
        <begin position="15"/>
        <end position="175"/>
    </location>
</feature>
<dbReference type="Gene3D" id="3.40.50.2000">
    <property type="entry name" value="Glycogen Phosphorylase B"/>
    <property type="match status" value="2"/>
</dbReference>
<dbReference type="PANTHER" id="PTHR12526">
    <property type="entry name" value="GLYCOSYLTRANSFERASE"/>
    <property type="match status" value="1"/>
</dbReference>
<dbReference type="PANTHER" id="PTHR12526:SF640">
    <property type="entry name" value="COLANIC ACID BIOSYNTHESIS GLYCOSYLTRANSFERASE WCAL-RELATED"/>
    <property type="match status" value="1"/>
</dbReference>
<gene>
    <name evidence="5" type="ORF">KK137_00540</name>
</gene>
<dbReference type="InterPro" id="IPR028098">
    <property type="entry name" value="Glyco_trans_4-like_N"/>
</dbReference>
<dbReference type="RefSeq" id="WP_214533923.1">
    <property type="nucleotide sequence ID" value="NZ_JAHFVK010000001.1"/>
</dbReference>
<evidence type="ECO:0000256" key="1">
    <source>
        <dbReference type="ARBA" id="ARBA00009481"/>
    </source>
</evidence>
<evidence type="ECO:0000256" key="2">
    <source>
        <dbReference type="ARBA" id="ARBA00022676"/>
    </source>
</evidence>
<keyword evidence="3" id="KW-0808">Transferase</keyword>
<sequence>MSKRIVFVINSLAGGGAERVFSTILSASAPYRDEYDVSVALLDREERAYGLPRDMSVQQLNSRHSLPRSIAGLARTARREKAQLAVSFLTRSNVAAAFAMMMRRQPFVISERVDTAAHLATGRFAWASKFLVRLTYPRAAAVIAVSHGVADTLVSDFGVERRRISVVFNPVDLDRIASLAAEDPSIEMRADDCIAMGRLVPNKNFALAIEGFARSGRRGRLVLIGTGPLHAELRALGDQLGLGERLVMPGFVENPYALLARGGLFVLSSNAEGFPNALVEAMAVGLPVVATDCRSGPAEVLATSLDGVKVAEGEGGLLVPANDVPAMADAIGLMGEPGRARAFGEQGRRRAAEFSVDRAVGAYWGIIESVMANGVAEP</sequence>
<reference evidence="5 6" key="1">
    <citation type="submission" date="2021-05" db="EMBL/GenBank/DDBJ databases">
        <title>Croceibacterium sp. LX-88 genome sequence.</title>
        <authorList>
            <person name="Luo X."/>
        </authorList>
    </citation>
    <scope>NUCLEOTIDE SEQUENCE [LARGE SCALE GENOMIC DNA]</scope>
    <source>
        <strain evidence="5 6">LX-88</strain>
    </source>
</reference>
<name>A0ABS5W131_9SPHN</name>
<dbReference type="CDD" id="cd03811">
    <property type="entry name" value="GT4_GT28_WabH-like"/>
    <property type="match status" value="1"/>
</dbReference>
<comment type="caution">
    <text evidence="5">The sequence shown here is derived from an EMBL/GenBank/DDBJ whole genome shotgun (WGS) entry which is preliminary data.</text>
</comment>
<evidence type="ECO:0000313" key="5">
    <source>
        <dbReference type="EMBL" id="MBT2132807.1"/>
    </source>
</evidence>
<comment type="similarity">
    <text evidence="1">Belongs to the glycosyltransferase group 1 family. Glycosyltransferase 4 subfamily.</text>
</comment>
<dbReference type="SUPFAM" id="SSF53756">
    <property type="entry name" value="UDP-Glycosyltransferase/glycogen phosphorylase"/>
    <property type="match status" value="1"/>
</dbReference>
<evidence type="ECO:0000313" key="6">
    <source>
        <dbReference type="Proteomes" id="UP000811255"/>
    </source>
</evidence>
<accession>A0ABS5W131</accession>
<keyword evidence="6" id="KW-1185">Reference proteome</keyword>
<evidence type="ECO:0000259" key="4">
    <source>
        <dbReference type="Pfam" id="PF13439"/>
    </source>
</evidence>
<organism evidence="5 6">
    <name type="scientific">Croceibacterium selenioxidans</name>
    <dbReference type="NCBI Taxonomy" id="2838833"/>
    <lineage>
        <taxon>Bacteria</taxon>
        <taxon>Pseudomonadati</taxon>
        <taxon>Pseudomonadota</taxon>
        <taxon>Alphaproteobacteria</taxon>
        <taxon>Sphingomonadales</taxon>
        <taxon>Erythrobacteraceae</taxon>
        <taxon>Croceibacterium</taxon>
    </lineage>
</organism>
<dbReference type="EMBL" id="JAHFVK010000001">
    <property type="protein sequence ID" value="MBT2132807.1"/>
    <property type="molecule type" value="Genomic_DNA"/>
</dbReference>
<proteinExistence type="inferred from homology"/>